<organism evidence="3 4">
    <name type="scientific">Mucilaginibacter aquariorum</name>
    <dbReference type="NCBI Taxonomy" id="2967225"/>
    <lineage>
        <taxon>Bacteria</taxon>
        <taxon>Pseudomonadati</taxon>
        <taxon>Bacteroidota</taxon>
        <taxon>Sphingobacteriia</taxon>
        <taxon>Sphingobacteriales</taxon>
        <taxon>Sphingobacteriaceae</taxon>
        <taxon>Mucilaginibacter</taxon>
    </lineage>
</organism>
<protein>
    <submittedName>
        <fullName evidence="3">DUF5689 domain-containing protein</fullName>
    </submittedName>
</protein>
<evidence type="ECO:0000313" key="4">
    <source>
        <dbReference type="Proteomes" id="UP001204376"/>
    </source>
</evidence>
<sequence length="522" mass="55033">MKIYKSIKTRFFYIAICLAVLLISACQKHNFTAGELSPTIAVGDLRVLYKGADVTLTKEKLLGATQIVGTVISMPDSGNVPSGIVVMQNYRRGVLRGISFSLGNAASAYHSGDSLVINVVGTTLKRVNGSLQISGLSETAIKKVSENNHVTVQSASSYSIKNNPDQYESTLVQIKMATVSPAPNIDDTFAGDRYLVNGADSIMLHTEASASFANAKLPASATVAGILLIGKNNQGETALQLWPRGISDVSDITKPADPNASLGKSPVIVTGYINDTKGADGNYEYFQFRATRDIDFSKTPMAVVSCTNAGAAEPNKGDAPGAGWATGGGRTYKFNLTEGSVLKGEFFYVGGSNKRINGPNTTDISTAKWIRSIAYVTNDGDGFGSATAGLLPNSGNAGGVAIFDGVIVTETSVPVDAVLFGGTGVTTIYNATTNKGYRVADNDHYNALDGSTAQPFFYQGTNTYVIPHSTPADAGFFVKLGGNFDATSKTWLTPRGFKLYQLQPTSSLSDIETGADVNVMSN</sequence>
<comment type="caution">
    <text evidence="3">The sequence shown here is derived from an EMBL/GenBank/DDBJ whole genome shotgun (WGS) entry which is preliminary data.</text>
</comment>
<keyword evidence="1" id="KW-0732">Signal</keyword>
<feature type="chain" id="PRO_5045881667" evidence="1">
    <location>
        <begin position="29"/>
        <end position="522"/>
    </location>
</feature>
<reference evidence="3 4" key="1">
    <citation type="submission" date="2022-07" db="EMBL/GenBank/DDBJ databases">
        <title>Mucilaginibacter sp. JC4.</title>
        <authorList>
            <person name="Le V."/>
            <person name="Ko S.-R."/>
            <person name="Ahn C.-Y."/>
            <person name="Oh H.-M."/>
        </authorList>
    </citation>
    <scope>NUCLEOTIDE SEQUENCE [LARGE SCALE GENOMIC DNA]</scope>
    <source>
        <strain evidence="3 4">JC4</strain>
    </source>
</reference>
<dbReference type="Proteomes" id="UP001204376">
    <property type="component" value="Unassembled WGS sequence"/>
</dbReference>
<evidence type="ECO:0000259" key="2">
    <source>
        <dbReference type="Pfam" id="PF18942"/>
    </source>
</evidence>
<dbReference type="RefSeq" id="WP_256538868.1">
    <property type="nucleotide sequence ID" value="NZ_JANHOH010000002.1"/>
</dbReference>
<dbReference type="EMBL" id="JANHOH010000002">
    <property type="protein sequence ID" value="MCQ6958671.1"/>
    <property type="molecule type" value="Genomic_DNA"/>
</dbReference>
<evidence type="ECO:0000256" key="1">
    <source>
        <dbReference type="SAM" id="SignalP"/>
    </source>
</evidence>
<proteinExistence type="predicted"/>
<keyword evidence="4" id="KW-1185">Reference proteome</keyword>
<feature type="domain" description="DUF5689" evidence="2">
    <location>
        <begin position="38"/>
        <end position="249"/>
    </location>
</feature>
<dbReference type="PROSITE" id="PS51257">
    <property type="entry name" value="PROKAR_LIPOPROTEIN"/>
    <property type="match status" value="1"/>
</dbReference>
<evidence type="ECO:0000313" key="3">
    <source>
        <dbReference type="EMBL" id="MCQ6958671.1"/>
    </source>
</evidence>
<accession>A0ABT1T324</accession>
<name>A0ABT1T324_9SPHI</name>
<gene>
    <name evidence="3" type="ORF">NPE20_11910</name>
</gene>
<feature type="signal peptide" evidence="1">
    <location>
        <begin position="1"/>
        <end position="28"/>
    </location>
</feature>
<dbReference type="Pfam" id="PF18942">
    <property type="entry name" value="DUF5689"/>
    <property type="match status" value="1"/>
</dbReference>
<dbReference type="InterPro" id="IPR043744">
    <property type="entry name" value="DUF5689"/>
</dbReference>